<name>A0ABR9NP60_9GAMM</name>
<reference evidence="2" key="1">
    <citation type="submission" date="2023-07" db="EMBL/GenBank/DDBJ databases">
        <title>Acinetobacter oleivorans assembled AC1583.</title>
        <authorList>
            <person name="Yeo C.C."/>
        </authorList>
    </citation>
    <scope>NUCLEOTIDE SEQUENCE [LARGE SCALE GENOMIC DNA]</scope>
    <source>
        <strain evidence="2">AC1583</strain>
    </source>
</reference>
<evidence type="ECO:0000313" key="1">
    <source>
        <dbReference type="EMBL" id="MBE2166498.1"/>
    </source>
</evidence>
<organism evidence="1 2">
    <name type="scientific">Acinetobacter oleivorans</name>
    <dbReference type="NCBI Taxonomy" id="1148157"/>
    <lineage>
        <taxon>Bacteria</taxon>
        <taxon>Pseudomonadati</taxon>
        <taxon>Pseudomonadota</taxon>
        <taxon>Gammaproteobacteria</taxon>
        <taxon>Moraxellales</taxon>
        <taxon>Moraxellaceae</taxon>
        <taxon>Acinetobacter</taxon>
    </lineage>
</organism>
<proteinExistence type="predicted"/>
<evidence type="ECO:0000313" key="2">
    <source>
        <dbReference type="Proteomes" id="UP000619170"/>
    </source>
</evidence>
<keyword evidence="2" id="KW-1185">Reference proteome</keyword>
<dbReference type="EMBL" id="JADAZL010000013">
    <property type="protein sequence ID" value="MBE2166498.1"/>
    <property type="molecule type" value="Genomic_DNA"/>
</dbReference>
<comment type="caution">
    <text evidence="1">The sequence shown here is derived from an EMBL/GenBank/DDBJ whole genome shotgun (WGS) entry which is preliminary data.</text>
</comment>
<gene>
    <name evidence="1" type="ORF">IIQ43_18415</name>
</gene>
<accession>A0ABR9NP60</accession>
<sequence>MQNSKGQQRPLILFSLFKSTIKLAFKTKKNSNQTQAIKSFSFFKRAQFLTILKYK</sequence>
<protein>
    <submittedName>
        <fullName evidence="1">Uncharacterized protein</fullName>
    </submittedName>
</protein>
<dbReference type="Proteomes" id="UP000619170">
    <property type="component" value="Unassembled WGS sequence"/>
</dbReference>